<dbReference type="Gene3D" id="2.60.40.380">
    <property type="entry name" value="Purple acid phosphatase-like, N-terminal"/>
    <property type="match status" value="1"/>
</dbReference>
<dbReference type="OrthoDB" id="327733at2"/>
<accession>A0A251X6L8</accession>
<dbReference type="InterPro" id="IPR052900">
    <property type="entry name" value="Phospholipid_Metab_Enz"/>
</dbReference>
<dbReference type="Pfam" id="PF16655">
    <property type="entry name" value="PhoD_N"/>
    <property type="match status" value="1"/>
</dbReference>
<dbReference type="InterPro" id="IPR029052">
    <property type="entry name" value="Metallo-depent_PP-like"/>
</dbReference>
<dbReference type="InterPro" id="IPR018946">
    <property type="entry name" value="PhoD-like_MPP"/>
</dbReference>
<proteinExistence type="predicted"/>
<dbReference type="Pfam" id="PF09423">
    <property type="entry name" value="PhoD"/>
    <property type="match status" value="2"/>
</dbReference>
<feature type="signal peptide" evidence="1">
    <location>
        <begin position="1"/>
        <end position="24"/>
    </location>
</feature>
<keyword evidence="1" id="KW-0732">Signal</keyword>
<evidence type="ECO:0000313" key="4">
    <source>
        <dbReference type="EMBL" id="OUD13262.1"/>
    </source>
</evidence>
<gene>
    <name evidence="4" type="ORF">TPSD3_11565</name>
</gene>
<dbReference type="InterPro" id="IPR038607">
    <property type="entry name" value="PhoD-like_sf"/>
</dbReference>
<dbReference type="RefSeq" id="WP_086488711.1">
    <property type="nucleotide sequence ID" value="NZ_MSLT01000018.1"/>
</dbReference>
<dbReference type="Proteomes" id="UP000194798">
    <property type="component" value="Unassembled WGS sequence"/>
</dbReference>
<sequence length="742" mass="82790">MFQFSRRAFLKMTLVSAVASQLGACGGDDDTVGNNSSHSVVGTAFFPQSVASGDPKPSSVILWTRVQDSDLQITQRDALLHLQVAKDTAFKNIVVEQADLNAEAAHNHCIKVKLTNLQPYTTYYYRFLYSKNNVRYHSNTGRTKTAPAPNENIAVRFAVLNCQDYVGRYYNSLAWLLAQTEEPDFVVYVGDYIYETSGDPSFQRTGSTRTVNFSKPEEAIALGSGETTFFAAASLSNYRDLYHIYRGDAMLQKVHERFPMVAIWDDHEYSDDCYGATATYHNEIKAENTPERRQNAEQVFFEYMPIDDEDVGLTQAFTTPINKLFPYTRLYRDLQFGQNLHLLLTDYRSFRPDHLIPEDGFPGSVVMDKEALITVFNLQSPGNGAAIYAAQKALFGPYVDMQSAPWEAYQAAFVPILTQSFMNDGLTQQTATAKATQIVMGKLSAFVFNQLVSQYNQAVAGGLIAGSQIAAIDDATYASLDTGIAYLHLGKQASFTEFGARYGVVKSTFDLYAAYRYVQQRQIGQRAEDVFGATQENWLWQKIQTSPAKFVALASSVSTATLGWDFSNNTAIPEAFRTAFYLNVDHWDGFPNKRKELLAQLRQRGNAFLFAGDIHSAYVVDHDGVADFTSPAISSGTFFEFGQDAVKALGSAFTVEQQASLQALLTTDFEQLMQSFSPNLKFADTRQHGFIMLQVDATQVQATFHLLPSELVNAAYYEQIDTLKAQVTQKRFILQNGIVNMV</sequence>
<dbReference type="PANTHER" id="PTHR43606:SF2">
    <property type="entry name" value="ALKALINE PHOSPHATASE FAMILY PROTEIN (AFU_ORTHOLOGUE AFUA_5G03860)"/>
    <property type="match status" value="1"/>
</dbReference>
<dbReference type="InterPro" id="IPR032093">
    <property type="entry name" value="PhoD_N"/>
</dbReference>
<evidence type="ECO:0008006" key="6">
    <source>
        <dbReference type="Google" id="ProtNLM"/>
    </source>
</evidence>
<evidence type="ECO:0000259" key="3">
    <source>
        <dbReference type="Pfam" id="PF16655"/>
    </source>
</evidence>
<reference evidence="4 5" key="1">
    <citation type="submission" date="2016-12" db="EMBL/GenBank/DDBJ databases">
        <title>Thioflexothrix psekupsii D3 genome sequencing and assembly.</title>
        <authorList>
            <person name="Fomenkov A."/>
            <person name="Vincze T."/>
            <person name="Grabovich M."/>
            <person name="Anton B.P."/>
            <person name="Dubinina G."/>
            <person name="Orlova M."/>
            <person name="Belousova E."/>
            <person name="Roberts R.J."/>
        </authorList>
    </citation>
    <scope>NUCLEOTIDE SEQUENCE [LARGE SCALE GENOMIC DNA]</scope>
    <source>
        <strain evidence="4">D3</strain>
    </source>
</reference>
<dbReference type="PANTHER" id="PTHR43606">
    <property type="entry name" value="PHOSPHATASE, PUTATIVE (AFU_ORTHOLOGUE AFUA_6G08710)-RELATED"/>
    <property type="match status" value="1"/>
</dbReference>
<name>A0A251X6L8_9GAMM</name>
<feature type="domain" description="Phospholipase D N-terminal" evidence="3">
    <location>
        <begin position="49"/>
        <end position="145"/>
    </location>
</feature>
<dbReference type="Gene3D" id="3.60.21.70">
    <property type="entry name" value="PhoD-like phosphatase"/>
    <property type="match status" value="2"/>
</dbReference>
<comment type="caution">
    <text evidence="4">The sequence shown here is derived from an EMBL/GenBank/DDBJ whole genome shotgun (WGS) entry which is preliminary data.</text>
</comment>
<dbReference type="AlphaFoldDB" id="A0A251X6L8"/>
<feature type="chain" id="PRO_5012874529" description="Metallophosphatase" evidence="1">
    <location>
        <begin position="25"/>
        <end position="742"/>
    </location>
</feature>
<feature type="domain" description="PhoD-like phosphatase metallophosphatase" evidence="2">
    <location>
        <begin position="157"/>
        <end position="356"/>
    </location>
</feature>
<evidence type="ECO:0000259" key="2">
    <source>
        <dbReference type="Pfam" id="PF09423"/>
    </source>
</evidence>
<keyword evidence="5" id="KW-1185">Reference proteome</keyword>
<evidence type="ECO:0000256" key="1">
    <source>
        <dbReference type="SAM" id="SignalP"/>
    </source>
</evidence>
<evidence type="ECO:0000313" key="5">
    <source>
        <dbReference type="Proteomes" id="UP000194798"/>
    </source>
</evidence>
<dbReference type="CDD" id="cd07389">
    <property type="entry name" value="MPP_PhoD"/>
    <property type="match status" value="1"/>
</dbReference>
<feature type="domain" description="PhoD-like phosphatase metallophosphatase" evidence="2">
    <location>
        <begin position="519"/>
        <end position="704"/>
    </location>
</feature>
<dbReference type="EMBL" id="MSLT01000018">
    <property type="protein sequence ID" value="OUD13262.1"/>
    <property type="molecule type" value="Genomic_DNA"/>
</dbReference>
<protein>
    <recommendedName>
        <fullName evidence="6">Metallophosphatase</fullName>
    </recommendedName>
</protein>
<organism evidence="4 5">
    <name type="scientific">Thioflexithrix psekupsensis</name>
    <dbReference type="NCBI Taxonomy" id="1570016"/>
    <lineage>
        <taxon>Bacteria</taxon>
        <taxon>Pseudomonadati</taxon>
        <taxon>Pseudomonadota</taxon>
        <taxon>Gammaproteobacteria</taxon>
        <taxon>Thiotrichales</taxon>
        <taxon>Thioflexithrix</taxon>
    </lineage>
</organism>
<dbReference type="SUPFAM" id="SSF56300">
    <property type="entry name" value="Metallo-dependent phosphatases"/>
    <property type="match status" value="2"/>
</dbReference>